<dbReference type="Proteomes" id="UP000436088">
    <property type="component" value="Unassembled WGS sequence"/>
</dbReference>
<dbReference type="PANTHER" id="PTHR12121:SF34">
    <property type="entry name" value="PROTEIN ANGEL"/>
    <property type="match status" value="1"/>
</dbReference>
<dbReference type="InterPro" id="IPR050410">
    <property type="entry name" value="CCR4/nocturin_mRNA_transcr"/>
</dbReference>
<proteinExistence type="predicted"/>
<evidence type="ECO:0000313" key="2">
    <source>
        <dbReference type="Proteomes" id="UP000436088"/>
    </source>
</evidence>
<comment type="caution">
    <text evidence="1">The sequence shown here is derived from an EMBL/GenBank/DDBJ whole genome shotgun (WGS) entry which is preliminary data.</text>
</comment>
<dbReference type="GO" id="GO:0000175">
    <property type="term" value="F:3'-5'-RNA exonuclease activity"/>
    <property type="evidence" value="ECO:0007669"/>
    <property type="project" value="TreeGrafter"/>
</dbReference>
<name>A0A6A3A0J7_HIBSY</name>
<accession>A0A6A3A0J7</accession>
<dbReference type="InterPro" id="IPR036691">
    <property type="entry name" value="Endo/exonu/phosph_ase_sf"/>
</dbReference>
<dbReference type="SUPFAM" id="SSF56219">
    <property type="entry name" value="DNase I-like"/>
    <property type="match status" value="1"/>
</dbReference>
<dbReference type="EMBL" id="VEPZ02001049">
    <property type="protein sequence ID" value="KAE8697811.1"/>
    <property type="molecule type" value="Genomic_DNA"/>
</dbReference>
<dbReference type="Gene3D" id="3.60.10.10">
    <property type="entry name" value="Endonuclease/exonuclease/phosphatase"/>
    <property type="match status" value="1"/>
</dbReference>
<reference evidence="1" key="1">
    <citation type="submission" date="2019-09" db="EMBL/GenBank/DDBJ databases">
        <title>Draft genome information of white flower Hibiscus syriacus.</title>
        <authorList>
            <person name="Kim Y.-M."/>
        </authorList>
    </citation>
    <scope>NUCLEOTIDE SEQUENCE [LARGE SCALE GENOMIC DNA]</scope>
    <source>
        <strain evidence="1">YM2019G1</strain>
    </source>
</reference>
<gene>
    <name evidence="1" type="ORF">F3Y22_tig00110610pilonHSYRG00501</name>
</gene>
<protein>
    <submittedName>
        <fullName evidence="1">Carbon catabolite repressor protein 4-like protein 2</fullName>
    </submittedName>
</protein>
<dbReference type="PANTHER" id="PTHR12121">
    <property type="entry name" value="CARBON CATABOLITE REPRESSOR PROTEIN 4"/>
    <property type="match status" value="1"/>
</dbReference>
<organism evidence="1 2">
    <name type="scientific">Hibiscus syriacus</name>
    <name type="common">Rose of Sharon</name>
    <dbReference type="NCBI Taxonomy" id="106335"/>
    <lineage>
        <taxon>Eukaryota</taxon>
        <taxon>Viridiplantae</taxon>
        <taxon>Streptophyta</taxon>
        <taxon>Embryophyta</taxon>
        <taxon>Tracheophyta</taxon>
        <taxon>Spermatophyta</taxon>
        <taxon>Magnoliopsida</taxon>
        <taxon>eudicotyledons</taxon>
        <taxon>Gunneridae</taxon>
        <taxon>Pentapetalae</taxon>
        <taxon>rosids</taxon>
        <taxon>malvids</taxon>
        <taxon>Malvales</taxon>
        <taxon>Malvaceae</taxon>
        <taxon>Malvoideae</taxon>
        <taxon>Hibiscus</taxon>
    </lineage>
</organism>
<dbReference type="AlphaFoldDB" id="A0A6A3A0J7"/>
<evidence type="ECO:0000313" key="1">
    <source>
        <dbReference type="EMBL" id="KAE8697811.1"/>
    </source>
</evidence>
<sequence>MWSKTGQFSLPKVRSEESVHARAYILTSSLEASALNSRKLAFNQFNGILPPIKFFGTRPRLSRHKVVKEPEAIPDITSLSTGSPRCIETSSSVIVHSPHGRWNVWIYGLHRSTKAEIRGITRPLHRAIPHVSDTQAGGFLAQVIASPLGLCHGRIANRFEDISCSTAPPIVGLALSGLQRDKTVTTDDVLESAPLDGHLLRYKWYRIQSDRKVAVCSVHPSEQSTLQCLGCVKTKIDAAKSYHCSPQCFSDAWKHHRVLHDCAASAGNENGNEEEEIFGRFNSTGSGDISVILTNSSTTNLKNGSTPLYPASFTQRSDGETWFEVGRSKIYTPTTYDIGHVLKFECVVIDAASKLPVGHPNTISTSYVIPAPSPSPRHLIPVGGGDMMTQLDSDDRISSSGTFTVLSYNILSDSYTSRELYSYCPSWALSWAYRRQNLLREIVGYRADIVCVQEVILLYCLTIFVLSELPI</sequence>
<keyword evidence="2" id="KW-1185">Reference proteome</keyword>